<keyword evidence="1" id="KW-0812">Transmembrane</keyword>
<dbReference type="EMBL" id="CP070969">
    <property type="protein sequence ID" value="QSF46176.1"/>
    <property type="molecule type" value="Genomic_DNA"/>
</dbReference>
<feature type="chain" id="PRO_5046208755" evidence="2">
    <location>
        <begin position="26"/>
        <end position="427"/>
    </location>
</feature>
<evidence type="ECO:0000256" key="1">
    <source>
        <dbReference type="SAM" id="Phobius"/>
    </source>
</evidence>
<feature type="transmembrane region" description="Helical" evidence="1">
    <location>
        <begin position="403"/>
        <end position="421"/>
    </location>
</feature>
<evidence type="ECO:0000313" key="4">
    <source>
        <dbReference type="Proteomes" id="UP000663452"/>
    </source>
</evidence>
<dbReference type="InterPro" id="IPR025060">
    <property type="entry name" value="DUF3999"/>
</dbReference>
<name>A0ABX7LE36_9BACL</name>
<keyword evidence="2" id="KW-0732">Signal</keyword>
<reference evidence="3 4" key="1">
    <citation type="submission" date="2021-02" db="EMBL/GenBank/DDBJ databases">
        <title>Paenibacillus tianjinensis sp. nov.</title>
        <authorList>
            <person name="Liu H."/>
        </authorList>
    </citation>
    <scope>NUCLEOTIDE SEQUENCE [LARGE SCALE GENOMIC DNA]</scope>
    <source>
        <strain evidence="3 4">TB2019</strain>
    </source>
</reference>
<gene>
    <name evidence="3" type="ORF">JRJ22_06080</name>
</gene>
<proteinExistence type="predicted"/>
<keyword evidence="1" id="KW-1133">Transmembrane helix</keyword>
<protein>
    <submittedName>
        <fullName evidence="3">DUF3999 family protein</fullName>
    </submittedName>
</protein>
<organism evidence="3 4">
    <name type="scientific">Paenibacillus tianjinensis</name>
    <dbReference type="NCBI Taxonomy" id="2810347"/>
    <lineage>
        <taxon>Bacteria</taxon>
        <taxon>Bacillati</taxon>
        <taxon>Bacillota</taxon>
        <taxon>Bacilli</taxon>
        <taxon>Bacillales</taxon>
        <taxon>Paenibacillaceae</taxon>
        <taxon>Paenibacillus</taxon>
    </lineage>
</organism>
<keyword evidence="1" id="KW-0472">Membrane</keyword>
<dbReference type="Proteomes" id="UP000663452">
    <property type="component" value="Chromosome"/>
</dbReference>
<evidence type="ECO:0000313" key="3">
    <source>
        <dbReference type="EMBL" id="QSF46176.1"/>
    </source>
</evidence>
<sequence>MQRRNRILHKISTMLLLLGSLNLLSPGQPLSAAAEGSATGQAWRYSKQIVIPGQAAYYQLYLDPEVYRGSAEDLRDLRIVNNTGKYVPFYRESGEERPEEHNLTYSATLVHSVKKSGSTMFDYKVTPLAENTDIEGNRLEFKLPAEDFLLHVQLLGSYDGVVWEPVAKSDLYAVDGREQNSIDLGSTYKFSYYRLVAEKNAADLQFPAMTLQHSNRVIKAEFFKQQQEAAYEIQEEDKRTEIIIHNNDRLRVSGLQLESSGSFTRRYELYDGEGRVIPVTGTGELYRLDFKDTEIASTAIVPVKALSAPILRIVIHNQDDAPIALSGLKLEYLLDRIVFAADGAQPYRLLYGNAEAAAPQYDIVNFKDYIAGEDRPLARLGAAELRQAPETAPANSSWLQSRLGFNIVIIAVSSLLILFLARKLGRK</sequence>
<evidence type="ECO:0000256" key="2">
    <source>
        <dbReference type="SAM" id="SignalP"/>
    </source>
</evidence>
<dbReference type="RefSeq" id="WP_206103671.1">
    <property type="nucleotide sequence ID" value="NZ_CP070969.1"/>
</dbReference>
<feature type="signal peptide" evidence="2">
    <location>
        <begin position="1"/>
        <end position="25"/>
    </location>
</feature>
<keyword evidence="4" id="KW-1185">Reference proteome</keyword>
<dbReference type="Pfam" id="PF13163">
    <property type="entry name" value="DUF3999"/>
    <property type="match status" value="1"/>
</dbReference>
<accession>A0ABX7LE36</accession>